<sequence>MDGIRLLHFLNENSEDHELLGDDILIVLNSSMESAKFVLHAIKGIYAPHSELGDKNFDSLVTMKSCILLLEQLMKQSPKIKKEVEADAMKLASDWKAKMRTPLQVLGFLHLICTYNLNSGFEVSELQRHFESVSYLKHSHELCQVFRLSDKNFVESLIQKGDRLQAIRYIYEFELVGKFLPVPVLKDHLSSKEVMKMSPVCFLRSISHSILLANIGIISKQLGILRGLVKCIKDHQLEVEYPPEDLLAQIQNLEEKSKEVIERSQSYKNCSKRPHVSGPDPRPEAQSHTNFQKRPAAGLYPRPEAQTQWRISKHPRIEPPARTSSNVPFPAFNPMANFARCEGAYMQSGPEAQRQWHIYQLPQARPPGPSLYVQPPFHPMPNFLNTPPAFNPENALQS</sequence>
<dbReference type="PANTHER" id="PTHR31791">
    <property type="entry name" value="FRIGIDA-LIKE PROTEIN 3-RELATED"/>
    <property type="match status" value="1"/>
</dbReference>
<reference evidence="7" key="1">
    <citation type="journal article" date="2016" name="Nat. Genet.">
        <title>A high-quality carrot genome assembly provides new insights into carotenoid accumulation and asterid genome evolution.</title>
        <authorList>
            <person name="Iorizzo M."/>
            <person name="Ellison S."/>
            <person name="Senalik D."/>
            <person name="Zeng P."/>
            <person name="Satapoomin P."/>
            <person name="Huang J."/>
            <person name="Bowman M."/>
            <person name="Iovene M."/>
            <person name="Sanseverino W."/>
            <person name="Cavagnaro P."/>
            <person name="Yildiz M."/>
            <person name="Macko-Podgorni A."/>
            <person name="Moranska E."/>
            <person name="Grzebelus E."/>
            <person name="Grzebelus D."/>
            <person name="Ashrafi H."/>
            <person name="Zheng Z."/>
            <person name="Cheng S."/>
            <person name="Spooner D."/>
            <person name="Van Deynze A."/>
            <person name="Simon P."/>
        </authorList>
    </citation>
    <scope>NUCLEOTIDE SEQUENCE</scope>
    <source>
        <tissue evidence="7">Leaf</tissue>
    </source>
</reference>
<evidence type="ECO:0000256" key="6">
    <source>
        <dbReference type="SAM" id="MobiDB-lite"/>
    </source>
</evidence>
<dbReference type="InterPro" id="IPR012474">
    <property type="entry name" value="Frigida"/>
</dbReference>
<keyword evidence="2 5" id="KW-0217">Developmental protein</keyword>
<gene>
    <name evidence="7" type="ORF">DCAR_0623916</name>
</gene>
<keyword evidence="3 5" id="KW-0221">Differentiation</keyword>
<evidence type="ECO:0000256" key="4">
    <source>
        <dbReference type="ARBA" id="ARBA00023089"/>
    </source>
</evidence>
<dbReference type="GO" id="GO:0009908">
    <property type="term" value="P:flower development"/>
    <property type="evidence" value="ECO:0007669"/>
    <property type="project" value="UniProtKB-KW"/>
</dbReference>
<evidence type="ECO:0000256" key="1">
    <source>
        <dbReference type="ARBA" id="ARBA00008956"/>
    </source>
</evidence>
<dbReference type="AlphaFoldDB" id="A0AAF1B596"/>
<proteinExistence type="inferred from homology"/>
<evidence type="ECO:0000256" key="2">
    <source>
        <dbReference type="ARBA" id="ARBA00022473"/>
    </source>
</evidence>
<dbReference type="Pfam" id="PF07899">
    <property type="entry name" value="Frigida"/>
    <property type="match status" value="1"/>
</dbReference>
<evidence type="ECO:0000313" key="7">
    <source>
        <dbReference type="EMBL" id="WOH04507.1"/>
    </source>
</evidence>
<evidence type="ECO:0000256" key="3">
    <source>
        <dbReference type="ARBA" id="ARBA00022782"/>
    </source>
</evidence>
<dbReference type="PANTHER" id="PTHR31791:SF47">
    <property type="entry name" value="INACTIVE FRIGIDA-LIKE PROTEIN 2"/>
    <property type="match status" value="1"/>
</dbReference>
<evidence type="ECO:0000256" key="5">
    <source>
        <dbReference type="RuleBase" id="RU364012"/>
    </source>
</evidence>
<accession>A0AAF1B596</accession>
<protein>
    <recommendedName>
        <fullName evidence="5">FRIGIDA-like protein</fullName>
    </recommendedName>
</protein>
<dbReference type="GO" id="GO:0030154">
    <property type="term" value="P:cell differentiation"/>
    <property type="evidence" value="ECO:0007669"/>
    <property type="project" value="UniProtKB-KW"/>
</dbReference>
<feature type="region of interest" description="Disordered" evidence="6">
    <location>
        <begin position="263"/>
        <end position="304"/>
    </location>
</feature>
<keyword evidence="4 5" id="KW-0287">Flowering</keyword>
<comment type="similarity">
    <text evidence="1 5">Belongs to the Frigida family.</text>
</comment>
<dbReference type="EMBL" id="CP093348">
    <property type="protein sequence ID" value="WOH04507.1"/>
    <property type="molecule type" value="Genomic_DNA"/>
</dbReference>
<dbReference type="Proteomes" id="UP000077755">
    <property type="component" value="Chromosome 6"/>
</dbReference>
<organism evidence="7 8">
    <name type="scientific">Daucus carota subsp. sativus</name>
    <name type="common">Carrot</name>
    <dbReference type="NCBI Taxonomy" id="79200"/>
    <lineage>
        <taxon>Eukaryota</taxon>
        <taxon>Viridiplantae</taxon>
        <taxon>Streptophyta</taxon>
        <taxon>Embryophyta</taxon>
        <taxon>Tracheophyta</taxon>
        <taxon>Spermatophyta</taxon>
        <taxon>Magnoliopsida</taxon>
        <taxon>eudicotyledons</taxon>
        <taxon>Gunneridae</taxon>
        <taxon>Pentapetalae</taxon>
        <taxon>asterids</taxon>
        <taxon>campanulids</taxon>
        <taxon>Apiales</taxon>
        <taxon>Apiaceae</taxon>
        <taxon>Apioideae</taxon>
        <taxon>Scandiceae</taxon>
        <taxon>Daucinae</taxon>
        <taxon>Daucus</taxon>
        <taxon>Daucus sect. Daucus</taxon>
    </lineage>
</organism>
<evidence type="ECO:0000313" key="8">
    <source>
        <dbReference type="Proteomes" id="UP000077755"/>
    </source>
</evidence>
<name>A0AAF1B596_DAUCS</name>
<keyword evidence="8" id="KW-1185">Reference proteome</keyword>
<reference evidence="7" key="2">
    <citation type="submission" date="2022-03" db="EMBL/GenBank/DDBJ databases">
        <title>Draft title - Genomic analysis of global carrot germplasm unveils the trajectory of domestication and the origin of high carotenoid orange carrot.</title>
        <authorList>
            <person name="Iorizzo M."/>
            <person name="Ellison S."/>
            <person name="Senalik D."/>
            <person name="Macko-Podgorni A."/>
            <person name="Grzebelus D."/>
            <person name="Bostan H."/>
            <person name="Rolling W."/>
            <person name="Curaba J."/>
            <person name="Simon P."/>
        </authorList>
    </citation>
    <scope>NUCLEOTIDE SEQUENCE</scope>
    <source>
        <tissue evidence="7">Leaf</tissue>
    </source>
</reference>